<name>A0A6L4WQP8_9BACT</name>
<evidence type="ECO:0000313" key="9">
    <source>
        <dbReference type="EMBL" id="KAB7889497.1"/>
    </source>
</evidence>
<protein>
    <submittedName>
        <fullName evidence="8">DUF2179 domain-containing protein</fullName>
    </submittedName>
</protein>
<evidence type="ECO:0000256" key="3">
    <source>
        <dbReference type="ARBA" id="ARBA00022692"/>
    </source>
</evidence>
<keyword evidence="3 6" id="KW-0812">Transmembrane</keyword>
<evidence type="ECO:0000313" key="11">
    <source>
        <dbReference type="Proteomes" id="UP000472839"/>
    </source>
</evidence>
<keyword evidence="2" id="KW-1003">Cell membrane</keyword>
<dbReference type="GO" id="GO:0005886">
    <property type="term" value="C:plasma membrane"/>
    <property type="evidence" value="ECO:0007669"/>
    <property type="project" value="UniProtKB-SubCell"/>
</dbReference>
<evidence type="ECO:0000256" key="6">
    <source>
        <dbReference type="SAM" id="Phobius"/>
    </source>
</evidence>
<dbReference type="EMBL" id="WFKJ01000034">
    <property type="protein sequence ID" value="KAB7889497.1"/>
    <property type="molecule type" value="Genomic_DNA"/>
</dbReference>
<dbReference type="PANTHER" id="PTHR33545">
    <property type="entry name" value="UPF0750 MEMBRANE PROTEIN YITT-RELATED"/>
    <property type="match status" value="1"/>
</dbReference>
<accession>A0A6L4WQP8</accession>
<dbReference type="Proteomes" id="UP000472839">
    <property type="component" value="Unassembled WGS sequence"/>
</dbReference>
<proteinExistence type="predicted"/>
<evidence type="ECO:0000313" key="8">
    <source>
        <dbReference type="EMBL" id="KAB7887226.1"/>
    </source>
</evidence>
<dbReference type="RefSeq" id="WP_152190982.1">
    <property type="nucleotide sequence ID" value="NZ_WFKI01000001.1"/>
</dbReference>
<feature type="domain" description="DUF2179" evidence="7">
    <location>
        <begin position="219"/>
        <end position="270"/>
    </location>
</feature>
<dbReference type="InterPro" id="IPR051461">
    <property type="entry name" value="UPF0750_membrane"/>
</dbReference>
<feature type="transmembrane region" description="Helical" evidence="6">
    <location>
        <begin position="43"/>
        <end position="63"/>
    </location>
</feature>
<evidence type="ECO:0000256" key="4">
    <source>
        <dbReference type="ARBA" id="ARBA00022989"/>
    </source>
</evidence>
<feature type="transmembrane region" description="Helical" evidence="6">
    <location>
        <begin position="5"/>
        <end position="23"/>
    </location>
</feature>
<dbReference type="InterPro" id="IPR015867">
    <property type="entry name" value="N-reg_PII/ATP_PRibTrfase_C"/>
</dbReference>
<feature type="transmembrane region" description="Helical" evidence="6">
    <location>
        <begin position="102"/>
        <end position="120"/>
    </location>
</feature>
<dbReference type="Gene3D" id="3.30.70.120">
    <property type="match status" value="1"/>
</dbReference>
<evidence type="ECO:0000256" key="5">
    <source>
        <dbReference type="ARBA" id="ARBA00023136"/>
    </source>
</evidence>
<keyword evidence="4 6" id="KW-1133">Transmembrane helix</keyword>
<comment type="caution">
    <text evidence="8">The sequence shown here is derived from an EMBL/GenBank/DDBJ whole genome shotgun (WGS) entry which is preliminary data.</text>
</comment>
<evidence type="ECO:0000313" key="10">
    <source>
        <dbReference type="Proteomes" id="UP000461010"/>
    </source>
</evidence>
<gene>
    <name evidence="9" type="ORF">GBG18_10740</name>
    <name evidence="8" type="ORF">GBG19_10835</name>
</gene>
<dbReference type="InterPro" id="IPR019264">
    <property type="entry name" value="DUF2179"/>
</dbReference>
<dbReference type="AlphaFoldDB" id="A0A6L4WQP8"/>
<evidence type="ECO:0000259" key="7">
    <source>
        <dbReference type="Pfam" id="PF10035"/>
    </source>
</evidence>
<feature type="transmembrane region" description="Helical" evidence="6">
    <location>
        <begin position="75"/>
        <end position="96"/>
    </location>
</feature>
<evidence type="ECO:0000256" key="1">
    <source>
        <dbReference type="ARBA" id="ARBA00004651"/>
    </source>
</evidence>
<dbReference type="Pfam" id="PF10035">
    <property type="entry name" value="DUF2179"/>
    <property type="match status" value="1"/>
</dbReference>
<reference evidence="10 11" key="1">
    <citation type="submission" date="2019-10" db="EMBL/GenBank/DDBJ databases">
        <title>Poseidonibacter ostreae sp. nov., isolated from the gut of the Ostrea denselamellosa.</title>
        <authorList>
            <person name="Choi A."/>
        </authorList>
    </citation>
    <scope>NUCLEOTIDE SEQUENCE [LARGE SCALE GENOMIC DNA]</scope>
    <source>
        <strain evidence="8 11">SJOD-M-33</strain>
        <strain evidence="9 10">SJOD-M-5</strain>
    </source>
</reference>
<comment type="subcellular location">
    <subcellularLocation>
        <location evidence="1">Cell membrane</location>
        <topology evidence="1">Multi-pass membrane protein</topology>
    </subcellularLocation>
</comment>
<keyword evidence="10" id="KW-1185">Reference proteome</keyword>
<keyword evidence="5 6" id="KW-0472">Membrane</keyword>
<organism evidence="8 11">
    <name type="scientific">Poseidonibacter ostreae</name>
    <dbReference type="NCBI Taxonomy" id="2654171"/>
    <lineage>
        <taxon>Bacteria</taxon>
        <taxon>Pseudomonadati</taxon>
        <taxon>Campylobacterota</taxon>
        <taxon>Epsilonproteobacteria</taxon>
        <taxon>Campylobacterales</taxon>
        <taxon>Arcobacteraceae</taxon>
        <taxon>Poseidonibacter</taxon>
    </lineage>
</organism>
<evidence type="ECO:0000256" key="2">
    <source>
        <dbReference type="ARBA" id="ARBA00022475"/>
    </source>
</evidence>
<dbReference type="CDD" id="cd16380">
    <property type="entry name" value="YitT_C"/>
    <property type="match status" value="1"/>
</dbReference>
<dbReference type="EMBL" id="WFKK01000033">
    <property type="protein sequence ID" value="KAB7887226.1"/>
    <property type="molecule type" value="Genomic_DNA"/>
</dbReference>
<dbReference type="Proteomes" id="UP000461010">
    <property type="component" value="Unassembled WGS sequence"/>
</dbReference>
<dbReference type="Pfam" id="PF02588">
    <property type="entry name" value="YitT_membrane"/>
    <property type="match status" value="1"/>
</dbReference>
<sequence>MKDYLYIILGAVFLAIGVVSFLLPNNIITGGTAGLSLLLHHISPFTIGSLMIMINLPLLILGIKYFGKKYAIKTILTIILISVFIDICNEFINLSAATDETILAAIFGGICIGLGLGFVIKGKSSAGGSTIIASIVASKTHYKASEVILLIDASIIALSIYVFNDLEKALWSILSIYVSSRIIDVILTGRPSKKVVHIVTNEVEIVSAQIIKRLGEEGTILNGSGLHKEQNKTMILIVVEISKIQILKDIIKEYDPESFLVITEASELLGRGN</sequence>
<dbReference type="PIRSF" id="PIRSF006483">
    <property type="entry name" value="Membrane_protein_YitT"/>
    <property type="match status" value="1"/>
</dbReference>
<dbReference type="PANTHER" id="PTHR33545:SF9">
    <property type="entry name" value="UPF0750 MEMBRANE PROTEIN YITE"/>
    <property type="match status" value="1"/>
</dbReference>
<dbReference type="InterPro" id="IPR003740">
    <property type="entry name" value="YitT"/>
</dbReference>